<dbReference type="AlphaFoldDB" id="A0A1M6HRF7"/>
<evidence type="ECO:0000256" key="5">
    <source>
        <dbReference type="ARBA" id="ARBA00023136"/>
    </source>
</evidence>
<dbReference type="Gene3D" id="2.60.40.1120">
    <property type="entry name" value="Carboxypeptidase-like, regulatory domain"/>
    <property type="match status" value="1"/>
</dbReference>
<dbReference type="InterPro" id="IPR012910">
    <property type="entry name" value="Plug_dom"/>
</dbReference>
<feature type="domain" description="TonB-dependent receptor plug" evidence="9">
    <location>
        <begin position="202"/>
        <end position="310"/>
    </location>
</feature>
<dbReference type="GO" id="GO:0009279">
    <property type="term" value="C:cell outer membrane"/>
    <property type="evidence" value="ECO:0007669"/>
    <property type="project" value="UniProtKB-SubCell"/>
</dbReference>
<gene>
    <name evidence="10" type="ORF">SAMN05444350_11951</name>
</gene>
<evidence type="ECO:0000259" key="9">
    <source>
        <dbReference type="Pfam" id="PF07715"/>
    </source>
</evidence>
<sequence length="1105" mass="123704">MDNMKKHLCRLLLLVALCISCGMANAQTVSKDFKAQPLKSVLKDIEQQTGLSIIYEVNEVNGEKKITQSFKNTSVEKVLSEILGEDLEFNIQNKMIIISKKDVTGTSKKNLKKITGKIIDEKGEPVIGATVLEEGTSNGAITDVDGEFSLNDVIENSTLTISYVGYKTIQLKASDKKLSTIVLQEDSELIDEVVVVGYGTVKKRDLTGSVASLNSDVISSVPATSAVEALQGRASGVVVSTSNWAPGETPSILIRGKRSINASNDPLFVVDGIPVTGGMGEISPSDIESMEVLKDASATAIYGSRGANGVIIITTKQGKEGKTQIDYNGYVGVQTIQNKLDLMNGAEYAEYTREAYRNSSGSNKYLSDTPDKEQDMLLPMFKQDPYVLESVMMAYDEKGNYDPSKIRSYNWFDDVTRNGLITDHQLNIRGGGAKTNFMASVTYNKTEGIMKDKDYERYFIRFNISHSINKYIKFGGQTQYSHSVQNRGSGMETDMYLYRITPLGRFINEDGTYPGLVGGDSQMYNPLMNTVEGAVDRPLKTSRYLGSYFVDIKFPVKGLSFRSNLGIDSRTVQDYEYFASATTERQLGNSAASNSVEKYSMITWENYFTYNRDFNEKHSLGVTLLQSIQQDLKETLGASVQNTPSDILKYYDLASGLLIDGVDSDYVKWNMASFMGRINYNYLGRYLLTVSARYDGSSRLADGHKWVLFPSAALAWRISDESFMKSLSWLDNLKFRLGYGKTGNSSVDPYQTRGKLGKKRYVYNNGATEIMGYAPSLMANSSLTWETTDQWNIGLDFGFLKNRINGSVELYLQNTHDLLLERQLPVVSGFSSVMSNVGSTRNKGIEITLNTRNIQTKNFTWSTDWMFSANKEEIVELYNGKSDDIGNRWFIGNPIDVYYNYEKIGIWQNTPEDLAEMAKFNEEGGNFIVGSIKLRDVDGDYKITDKDKIILGNERPKFVASLVNNIEYKGFDFSIFLYASVGRMLKNDIEFMEKPGRANSVRVNYWTPNNPTNDFPRPSADTEKLDYISTIGYDKADFLRIRNITLGYTLPKDLTQKVMLNKVRFYLSANNPFIFTNFTGVDPEGANGRTSPSYSTWMFGVNLSM</sequence>
<evidence type="ECO:0000256" key="7">
    <source>
        <dbReference type="PROSITE-ProRule" id="PRU01360"/>
    </source>
</evidence>
<dbReference type="Gene3D" id="3.55.50.30">
    <property type="match status" value="1"/>
</dbReference>
<evidence type="ECO:0000313" key="10">
    <source>
        <dbReference type="EMBL" id="SHJ24769.1"/>
    </source>
</evidence>
<dbReference type="Gene3D" id="2.170.130.10">
    <property type="entry name" value="TonB-dependent receptor, plug domain"/>
    <property type="match status" value="1"/>
</dbReference>
<dbReference type="InterPro" id="IPR037066">
    <property type="entry name" value="Plug_dom_sf"/>
</dbReference>
<keyword evidence="8" id="KW-0732">Signal</keyword>
<dbReference type="InterPro" id="IPR036942">
    <property type="entry name" value="Beta-barrel_TonB_sf"/>
</dbReference>
<dbReference type="GeneID" id="92713148"/>
<dbReference type="InterPro" id="IPR008969">
    <property type="entry name" value="CarboxyPept-like_regulatory"/>
</dbReference>
<evidence type="ECO:0000313" key="11">
    <source>
        <dbReference type="Proteomes" id="UP000184192"/>
    </source>
</evidence>
<dbReference type="InterPro" id="IPR039426">
    <property type="entry name" value="TonB-dep_rcpt-like"/>
</dbReference>
<dbReference type="FunFam" id="2.60.40.1120:FF:000003">
    <property type="entry name" value="Outer membrane protein Omp121"/>
    <property type="match status" value="1"/>
</dbReference>
<keyword evidence="11" id="KW-1185">Reference proteome</keyword>
<evidence type="ECO:0000256" key="3">
    <source>
        <dbReference type="ARBA" id="ARBA00022452"/>
    </source>
</evidence>
<keyword evidence="5 7" id="KW-0472">Membrane</keyword>
<keyword evidence="2 7" id="KW-0813">Transport</keyword>
<dbReference type="SUPFAM" id="SSF49464">
    <property type="entry name" value="Carboxypeptidase regulatory domain-like"/>
    <property type="match status" value="1"/>
</dbReference>
<dbReference type="NCBIfam" id="TIGR04057">
    <property type="entry name" value="SusC_RagA_signa"/>
    <property type="match status" value="1"/>
</dbReference>
<evidence type="ECO:0000256" key="8">
    <source>
        <dbReference type="SAM" id="SignalP"/>
    </source>
</evidence>
<dbReference type="RefSeq" id="WP_394363911.1">
    <property type="nucleotide sequence ID" value="NZ_FQZN01000019.1"/>
</dbReference>
<name>A0A1M6HRF7_9BACE</name>
<evidence type="ECO:0000256" key="1">
    <source>
        <dbReference type="ARBA" id="ARBA00004571"/>
    </source>
</evidence>
<protein>
    <submittedName>
        <fullName evidence="10">TonB-linked outer membrane protein, SusC/RagA family</fullName>
    </submittedName>
</protein>
<dbReference type="SUPFAM" id="SSF56935">
    <property type="entry name" value="Porins"/>
    <property type="match status" value="1"/>
</dbReference>
<reference evidence="11" key="1">
    <citation type="submission" date="2016-11" db="EMBL/GenBank/DDBJ databases">
        <authorList>
            <person name="Varghese N."/>
            <person name="Submissions S."/>
        </authorList>
    </citation>
    <scope>NUCLEOTIDE SEQUENCE [LARGE SCALE GENOMIC DNA]</scope>
    <source>
        <strain evidence="11">DSM 26884</strain>
    </source>
</reference>
<accession>A0A1M6HRF7</accession>
<dbReference type="Gene3D" id="2.40.170.20">
    <property type="entry name" value="TonB-dependent receptor, beta-barrel domain"/>
    <property type="match status" value="1"/>
</dbReference>
<comment type="subcellular location">
    <subcellularLocation>
        <location evidence="1 7">Cell outer membrane</location>
        <topology evidence="1 7">Multi-pass membrane protein</topology>
    </subcellularLocation>
</comment>
<dbReference type="Pfam" id="PF07715">
    <property type="entry name" value="Plug"/>
    <property type="match status" value="1"/>
</dbReference>
<evidence type="ECO:0000256" key="6">
    <source>
        <dbReference type="ARBA" id="ARBA00023237"/>
    </source>
</evidence>
<dbReference type="FunFam" id="2.170.130.10:FF:000008">
    <property type="entry name" value="SusC/RagA family TonB-linked outer membrane protein"/>
    <property type="match status" value="1"/>
</dbReference>
<organism evidence="10 11">
    <name type="scientific">Bacteroides stercorirosoris</name>
    <dbReference type="NCBI Taxonomy" id="871324"/>
    <lineage>
        <taxon>Bacteria</taxon>
        <taxon>Pseudomonadati</taxon>
        <taxon>Bacteroidota</taxon>
        <taxon>Bacteroidia</taxon>
        <taxon>Bacteroidales</taxon>
        <taxon>Bacteroidaceae</taxon>
        <taxon>Bacteroides</taxon>
    </lineage>
</organism>
<dbReference type="EMBL" id="FQZN01000019">
    <property type="protein sequence ID" value="SHJ24769.1"/>
    <property type="molecule type" value="Genomic_DNA"/>
</dbReference>
<keyword evidence="3 7" id="KW-1134">Transmembrane beta strand</keyword>
<feature type="chain" id="PRO_5009918176" evidence="8">
    <location>
        <begin position="27"/>
        <end position="1105"/>
    </location>
</feature>
<evidence type="ECO:0000256" key="2">
    <source>
        <dbReference type="ARBA" id="ARBA00022448"/>
    </source>
</evidence>
<feature type="signal peptide" evidence="8">
    <location>
        <begin position="1"/>
        <end position="26"/>
    </location>
</feature>
<comment type="similarity">
    <text evidence="7">Belongs to the TonB-dependent receptor family.</text>
</comment>
<dbReference type="NCBIfam" id="TIGR04056">
    <property type="entry name" value="OMP_RagA_SusC"/>
    <property type="match status" value="1"/>
</dbReference>
<keyword evidence="6 7" id="KW-0998">Cell outer membrane</keyword>
<dbReference type="Pfam" id="PF13715">
    <property type="entry name" value="CarbopepD_reg_2"/>
    <property type="match status" value="1"/>
</dbReference>
<proteinExistence type="inferred from homology"/>
<dbReference type="Proteomes" id="UP000184192">
    <property type="component" value="Unassembled WGS sequence"/>
</dbReference>
<keyword evidence="4 7" id="KW-0812">Transmembrane</keyword>
<evidence type="ECO:0000256" key="4">
    <source>
        <dbReference type="ARBA" id="ARBA00022692"/>
    </source>
</evidence>
<dbReference type="InterPro" id="IPR023997">
    <property type="entry name" value="TonB-dep_OMP_SusC/RagA_CS"/>
</dbReference>
<dbReference type="InterPro" id="IPR023996">
    <property type="entry name" value="TonB-dep_OMP_SusC/RagA"/>
</dbReference>
<dbReference type="eggNOG" id="COG4206">
    <property type="taxonomic scope" value="Bacteria"/>
</dbReference>
<dbReference type="PROSITE" id="PS52016">
    <property type="entry name" value="TONB_DEPENDENT_REC_3"/>
    <property type="match status" value="1"/>
</dbReference>